<sequence>MLKMIYMLCFTAILVGCSMGKDELEALPLETSPVPTRIVTSITNAKETNTHTATTNNLTPQYIDESKYEGDELGIVKTLNNMVKAVYEKDINAYNSLITGDMNPIKGKSDFKKHYLSIDKLDFTVKPDPTPPDGVKPVVLEYTEKIDGYEEIEKDKQLFVFQFQGETWKLLYIADWW</sequence>
<feature type="signal peptide" evidence="1">
    <location>
        <begin position="1"/>
        <end position="20"/>
    </location>
</feature>
<protein>
    <submittedName>
        <fullName evidence="2">Uncharacterized protein</fullName>
    </submittedName>
</protein>
<name>A0ABT9UAU1_PAEHA</name>
<keyword evidence="3" id="KW-1185">Reference proteome</keyword>
<organism evidence="2 3">
    <name type="scientific">Paenibacillus harenae</name>
    <dbReference type="NCBI Taxonomy" id="306543"/>
    <lineage>
        <taxon>Bacteria</taxon>
        <taxon>Bacillati</taxon>
        <taxon>Bacillota</taxon>
        <taxon>Bacilli</taxon>
        <taxon>Bacillales</taxon>
        <taxon>Paenibacillaceae</taxon>
        <taxon>Paenibacillus</taxon>
    </lineage>
</organism>
<reference evidence="2 3" key="1">
    <citation type="submission" date="2023-07" db="EMBL/GenBank/DDBJ databases">
        <title>Sorghum-associated microbial communities from plants grown in Nebraska, USA.</title>
        <authorList>
            <person name="Schachtman D."/>
        </authorList>
    </citation>
    <scope>NUCLEOTIDE SEQUENCE [LARGE SCALE GENOMIC DNA]</scope>
    <source>
        <strain evidence="2 3">CC482</strain>
    </source>
</reference>
<evidence type="ECO:0000313" key="3">
    <source>
        <dbReference type="Proteomes" id="UP001229346"/>
    </source>
</evidence>
<comment type="caution">
    <text evidence="2">The sequence shown here is derived from an EMBL/GenBank/DDBJ whole genome shotgun (WGS) entry which is preliminary data.</text>
</comment>
<dbReference type="EMBL" id="JAUSSU010000026">
    <property type="protein sequence ID" value="MDQ0116773.1"/>
    <property type="molecule type" value="Genomic_DNA"/>
</dbReference>
<evidence type="ECO:0000256" key="1">
    <source>
        <dbReference type="SAM" id="SignalP"/>
    </source>
</evidence>
<dbReference type="PROSITE" id="PS51257">
    <property type="entry name" value="PROKAR_LIPOPROTEIN"/>
    <property type="match status" value="1"/>
</dbReference>
<evidence type="ECO:0000313" key="2">
    <source>
        <dbReference type="EMBL" id="MDQ0116773.1"/>
    </source>
</evidence>
<gene>
    <name evidence="2" type="ORF">J2T15_006260</name>
</gene>
<accession>A0ABT9UAU1</accession>
<feature type="chain" id="PRO_5047414247" evidence="1">
    <location>
        <begin position="21"/>
        <end position="177"/>
    </location>
</feature>
<proteinExistence type="predicted"/>
<dbReference type="RefSeq" id="WP_307210594.1">
    <property type="nucleotide sequence ID" value="NZ_JAUSSU010000026.1"/>
</dbReference>
<keyword evidence="1" id="KW-0732">Signal</keyword>
<dbReference type="Proteomes" id="UP001229346">
    <property type="component" value="Unassembled WGS sequence"/>
</dbReference>